<dbReference type="EMBL" id="CAXKWB010011057">
    <property type="protein sequence ID" value="CAL4099894.1"/>
    <property type="molecule type" value="Genomic_DNA"/>
</dbReference>
<proteinExistence type="predicted"/>
<feature type="non-terminal residue" evidence="3">
    <location>
        <position position="280"/>
    </location>
</feature>
<dbReference type="AlphaFoldDB" id="A0AAV2QST5"/>
<gene>
    <name evidence="3" type="ORF">MNOR_LOCUS16656</name>
</gene>
<feature type="compositionally biased region" description="Low complexity" evidence="1">
    <location>
        <begin position="142"/>
        <end position="160"/>
    </location>
</feature>
<comment type="caution">
    <text evidence="3">The sequence shown here is derived from an EMBL/GenBank/DDBJ whole genome shotgun (WGS) entry which is preliminary data.</text>
</comment>
<accession>A0AAV2QST5</accession>
<keyword evidence="2" id="KW-1133">Transmembrane helix</keyword>
<evidence type="ECO:0000256" key="2">
    <source>
        <dbReference type="SAM" id="Phobius"/>
    </source>
</evidence>
<organism evidence="3 4">
    <name type="scientific">Meganyctiphanes norvegica</name>
    <name type="common">Northern krill</name>
    <name type="synonym">Thysanopoda norvegica</name>
    <dbReference type="NCBI Taxonomy" id="48144"/>
    <lineage>
        <taxon>Eukaryota</taxon>
        <taxon>Metazoa</taxon>
        <taxon>Ecdysozoa</taxon>
        <taxon>Arthropoda</taxon>
        <taxon>Crustacea</taxon>
        <taxon>Multicrustacea</taxon>
        <taxon>Malacostraca</taxon>
        <taxon>Eumalacostraca</taxon>
        <taxon>Eucarida</taxon>
        <taxon>Euphausiacea</taxon>
        <taxon>Euphausiidae</taxon>
        <taxon>Meganyctiphanes</taxon>
    </lineage>
</organism>
<feature type="region of interest" description="Disordered" evidence="1">
    <location>
        <begin position="58"/>
        <end position="82"/>
    </location>
</feature>
<reference evidence="3 4" key="1">
    <citation type="submission" date="2024-05" db="EMBL/GenBank/DDBJ databases">
        <authorList>
            <person name="Wallberg A."/>
        </authorList>
    </citation>
    <scope>NUCLEOTIDE SEQUENCE [LARGE SCALE GENOMIC DNA]</scope>
</reference>
<protein>
    <submittedName>
        <fullName evidence="3">Uncharacterized protein</fullName>
    </submittedName>
</protein>
<keyword evidence="4" id="KW-1185">Reference proteome</keyword>
<evidence type="ECO:0000313" key="4">
    <source>
        <dbReference type="Proteomes" id="UP001497623"/>
    </source>
</evidence>
<sequence>GSTEFQLNSPLLIIFVSIMGVFLVVIFILVIATRWRKHNDSSASAVFTAVPTVSSPTEAISPQVDINTEVKDGEPSEPKPKPKKKVVLVENGMNDPRSLGDVMNELSSTKDAALGRSTSEKQPLINGSAGYYNSLGKTSFPLNAPSSSSSSTLPRPSILTNKMVPVKRSSSPPARPSQDYPTYTTRFCDSLPRRIPSGSINNAEANYRRSVIGAENFRELDAYLRRSGSGNVYRTESGSGLDSSYRNSMIESSGRFSTYHDRHPGSIGAIDTYHLRNPES</sequence>
<keyword evidence="2" id="KW-0812">Transmembrane</keyword>
<feature type="transmembrane region" description="Helical" evidence="2">
    <location>
        <begin position="12"/>
        <end position="32"/>
    </location>
</feature>
<evidence type="ECO:0000256" key="1">
    <source>
        <dbReference type="SAM" id="MobiDB-lite"/>
    </source>
</evidence>
<feature type="non-terminal residue" evidence="3">
    <location>
        <position position="1"/>
    </location>
</feature>
<feature type="compositionally biased region" description="Basic and acidic residues" evidence="1">
    <location>
        <begin position="68"/>
        <end position="80"/>
    </location>
</feature>
<evidence type="ECO:0000313" key="3">
    <source>
        <dbReference type="EMBL" id="CAL4099894.1"/>
    </source>
</evidence>
<name>A0AAV2QST5_MEGNR</name>
<feature type="region of interest" description="Disordered" evidence="1">
    <location>
        <begin position="142"/>
        <end position="182"/>
    </location>
</feature>
<keyword evidence="2" id="KW-0472">Membrane</keyword>
<dbReference type="Proteomes" id="UP001497623">
    <property type="component" value="Unassembled WGS sequence"/>
</dbReference>